<dbReference type="GO" id="GO:0005929">
    <property type="term" value="C:cilium"/>
    <property type="evidence" value="ECO:0007669"/>
    <property type="project" value="UniProtKB-SubCell"/>
</dbReference>
<evidence type="ECO:0000256" key="3">
    <source>
        <dbReference type="ARBA" id="ARBA00023069"/>
    </source>
</evidence>
<evidence type="ECO:0000259" key="6">
    <source>
        <dbReference type="Pfam" id="PF13863"/>
    </source>
</evidence>
<dbReference type="GO" id="GO:0005856">
    <property type="term" value="C:cytoskeleton"/>
    <property type="evidence" value="ECO:0007669"/>
    <property type="project" value="UniProtKB-ARBA"/>
</dbReference>
<organism evidence="7 8">
    <name type="scientific">Sciurus carolinensis</name>
    <name type="common">Eastern gray squirrel</name>
    <dbReference type="NCBI Taxonomy" id="30640"/>
    <lineage>
        <taxon>Eukaryota</taxon>
        <taxon>Metazoa</taxon>
        <taxon>Chordata</taxon>
        <taxon>Craniata</taxon>
        <taxon>Vertebrata</taxon>
        <taxon>Euteleostomi</taxon>
        <taxon>Mammalia</taxon>
        <taxon>Eutheria</taxon>
        <taxon>Euarchontoglires</taxon>
        <taxon>Glires</taxon>
        <taxon>Rodentia</taxon>
        <taxon>Sciuromorpha</taxon>
        <taxon>Sciuridae</taxon>
        <taxon>Sciurinae</taxon>
        <taxon>Sciurini</taxon>
        <taxon>Sciurus</taxon>
    </lineage>
</organism>
<feature type="coiled-coil region" evidence="4">
    <location>
        <begin position="250"/>
        <end position="302"/>
    </location>
</feature>
<dbReference type="Pfam" id="PF13863">
    <property type="entry name" value="DUF4200"/>
    <property type="match status" value="1"/>
</dbReference>
<protein>
    <submittedName>
        <fullName evidence="7">Coiled-coil domain-containing protein 42B</fullName>
    </submittedName>
</protein>
<dbReference type="Proteomes" id="UP001166674">
    <property type="component" value="Unassembled WGS sequence"/>
</dbReference>
<evidence type="ECO:0000313" key="8">
    <source>
        <dbReference type="Proteomes" id="UP001166674"/>
    </source>
</evidence>
<dbReference type="AlphaFoldDB" id="A0AA41STZ9"/>
<sequence>MTAASSAPCTSLSSSQEADGPLDLNLRSGEVAPPSEARAGARRAGPWLRHLAQGRVGAGVNVPAAHRAELGSPNFYLLHLHLPLEPARKTPEKNGAHFPPGLRLLEKRRELADADRDLQARRKEFHTRMAALKQRWEELAQKEQKLQGSFVRFDKFLQDAEARRSRALRRAAEERHRAGRQEAEALRLRAQLQELQLQRTRLQRRLQKLEPCARLLERALERLPEFQEVPELVARFDSLADTQVALRLTERELLAELEATRARLQRLRDTGQDELLAQAQQRSQLQERLEAARERTLQWESRWIQTQNAAAEKTLLLGRTRMAALDLFQTVCQYLRRPPALHPEDTEGQLEQVKLFILDHSAVLASHRQTEPAAAVSQP</sequence>
<evidence type="ECO:0000313" key="7">
    <source>
        <dbReference type="EMBL" id="MBZ3871532.1"/>
    </source>
</evidence>
<dbReference type="EMBL" id="JAATJV010168624">
    <property type="protein sequence ID" value="MBZ3871532.1"/>
    <property type="molecule type" value="Genomic_DNA"/>
</dbReference>
<feature type="region of interest" description="Disordered" evidence="5">
    <location>
        <begin position="1"/>
        <end position="43"/>
    </location>
</feature>
<evidence type="ECO:0000256" key="1">
    <source>
        <dbReference type="ARBA" id="ARBA00004138"/>
    </source>
</evidence>
<proteinExistence type="predicted"/>
<feature type="domain" description="DUF4200" evidence="6">
    <location>
        <begin position="104"/>
        <end position="221"/>
    </location>
</feature>
<evidence type="ECO:0000256" key="4">
    <source>
        <dbReference type="SAM" id="Coils"/>
    </source>
</evidence>
<keyword evidence="2 4" id="KW-0175">Coiled coil</keyword>
<gene>
    <name evidence="7" type="ORF">SUZIE_113410</name>
</gene>
<feature type="coiled-coil region" evidence="4">
    <location>
        <begin position="157"/>
        <end position="205"/>
    </location>
</feature>
<dbReference type="PANTHER" id="PTHR21683">
    <property type="entry name" value="COILED-COIL DOMAIN-CONTAINING PROTEIN 42 LIKE-2-LIKE-RELATED"/>
    <property type="match status" value="1"/>
</dbReference>
<reference evidence="7" key="1">
    <citation type="submission" date="2020-03" db="EMBL/GenBank/DDBJ databases">
        <title>Studies in the Genomics of Life Span.</title>
        <authorList>
            <person name="Glass D."/>
        </authorList>
    </citation>
    <scope>NUCLEOTIDE SEQUENCE</scope>
    <source>
        <strain evidence="7">SUZIE</strain>
        <tissue evidence="7">Muscle</tissue>
    </source>
</reference>
<comment type="caution">
    <text evidence="7">The sequence shown here is derived from an EMBL/GenBank/DDBJ whole genome shotgun (WGS) entry which is preliminary data.</text>
</comment>
<name>A0AA41STZ9_SCICA</name>
<accession>A0AA41STZ9</accession>
<evidence type="ECO:0000256" key="5">
    <source>
        <dbReference type="SAM" id="MobiDB-lite"/>
    </source>
</evidence>
<keyword evidence="3" id="KW-0969">Cilium</keyword>
<dbReference type="InterPro" id="IPR025252">
    <property type="entry name" value="DUF4200"/>
</dbReference>
<dbReference type="PANTHER" id="PTHR21683:SF9">
    <property type="entry name" value="CILIA- AND FLAGELLA-ASSOCIATED PROTEIN 73"/>
    <property type="match status" value="1"/>
</dbReference>
<comment type="subcellular location">
    <subcellularLocation>
        <location evidence="1">Cell projection</location>
        <location evidence="1">Cilium</location>
    </subcellularLocation>
</comment>
<keyword evidence="3" id="KW-0966">Cell projection</keyword>
<feature type="compositionally biased region" description="Low complexity" evidence="5">
    <location>
        <begin position="1"/>
        <end position="15"/>
    </location>
</feature>
<dbReference type="InterPro" id="IPR051147">
    <property type="entry name" value="CFAP_domain-containing"/>
</dbReference>
<evidence type="ECO:0000256" key="2">
    <source>
        <dbReference type="ARBA" id="ARBA00023054"/>
    </source>
</evidence>
<keyword evidence="8" id="KW-1185">Reference proteome</keyword>